<dbReference type="InterPro" id="IPR058379">
    <property type="entry name" value="DUF8066"/>
</dbReference>
<keyword evidence="3" id="KW-1185">Reference proteome</keyword>
<feature type="transmembrane region" description="Helical" evidence="1">
    <location>
        <begin position="14"/>
        <end position="33"/>
    </location>
</feature>
<evidence type="ECO:0000313" key="3">
    <source>
        <dbReference type="Proteomes" id="UP000198902"/>
    </source>
</evidence>
<organism evidence="2 3">
    <name type="scientific">Haloferax massiliensis</name>
    <dbReference type="NCBI Taxonomy" id="1476858"/>
    <lineage>
        <taxon>Archaea</taxon>
        <taxon>Methanobacteriati</taxon>
        <taxon>Methanobacteriota</taxon>
        <taxon>Stenosarchaea group</taxon>
        <taxon>Halobacteria</taxon>
        <taxon>Halobacteriales</taxon>
        <taxon>Haloferacaceae</taxon>
        <taxon>Haloferax</taxon>
    </lineage>
</organism>
<accession>A0A0D6JRL8</accession>
<sequence length="88" mass="9492">MSPSADGTPLHRTAGVKVAVTVFLALTLVYALLIARQLLAWVFLLVIAVVLWYAARLVVAVEEIATQLGRLADERAGSNDRGDESSRD</sequence>
<evidence type="ECO:0000313" key="2">
    <source>
        <dbReference type="EMBL" id="CQR50517.1"/>
    </source>
</evidence>
<protein>
    <submittedName>
        <fullName evidence="2">Uncharacterized protein</fullName>
    </submittedName>
</protein>
<reference evidence="3" key="1">
    <citation type="submission" date="2015-03" db="EMBL/GenBank/DDBJ databases">
        <authorList>
            <person name="Urmite Genomes"/>
        </authorList>
    </citation>
    <scope>NUCLEOTIDE SEQUENCE [LARGE SCALE GENOMIC DNA]</scope>
    <source>
        <strain evidence="3">Arc-Hr</strain>
    </source>
</reference>
<dbReference type="EMBL" id="CSTE01000002">
    <property type="protein sequence ID" value="CQR50517.1"/>
    <property type="molecule type" value="Genomic_DNA"/>
</dbReference>
<dbReference type="AlphaFoldDB" id="A0A0D6JRL8"/>
<dbReference type="OrthoDB" id="293633at2157"/>
<gene>
    <name evidence="2" type="ORF">BN996_01999</name>
</gene>
<feature type="transmembrane region" description="Helical" evidence="1">
    <location>
        <begin position="38"/>
        <end position="55"/>
    </location>
</feature>
<name>A0A0D6JRL8_9EURY</name>
<dbReference type="RefSeq" id="WP_089778629.1">
    <property type="nucleotide sequence ID" value="NZ_CABLRR010000002.1"/>
</dbReference>
<keyword evidence="1" id="KW-0812">Transmembrane</keyword>
<keyword evidence="1" id="KW-1133">Transmembrane helix</keyword>
<evidence type="ECO:0000256" key="1">
    <source>
        <dbReference type="SAM" id="Phobius"/>
    </source>
</evidence>
<proteinExistence type="predicted"/>
<dbReference type="Proteomes" id="UP000198902">
    <property type="component" value="Unassembled WGS sequence"/>
</dbReference>
<dbReference type="Pfam" id="PF26262">
    <property type="entry name" value="DUF8066"/>
    <property type="match status" value="1"/>
</dbReference>
<keyword evidence="1" id="KW-0472">Membrane</keyword>